<dbReference type="Pfam" id="PF05637">
    <property type="entry name" value="Glyco_transf_34"/>
    <property type="match status" value="1"/>
</dbReference>
<gene>
    <name evidence="6" type="ORF">HIM_08661</name>
</gene>
<proteinExistence type="inferred from homology"/>
<sequence length="312" mass="35975">MHFAYPPRKTSNPPPFRPRTTRLPALRRSRLRTVALIFLAVVALAYLFLGSSKPSPYHERIPSGSPPVVLVTVIDPTKYDNAYLDTIKLNRQKYAARHGYETMIVKAYDYDAKGSPQSWSKVMAMRHALSKYPDCKFVWYLDQNAYIMDPSKSLEARVLEPKTLESLMIKDFPVVPPDSIIKTFSHLRGQDTDFIVSQDKESLVHQTFILRNGEWSKFFLESWFDPLYRSYNFQKAERHALEHIVQWHPTILSKLALIPQRTFSAYQSGAGDAYQKGDFVILFPTCTEKGVDSCETMSKPYLSEWKKSFDLS</sequence>
<feature type="region of interest" description="Disordered" evidence="4">
    <location>
        <begin position="1"/>
        <end position="22"/>
    </location>
</feature>
<dbReference type="OrthoDB" id="205108at2759"/>
<evidence type="ECO:0000313" key="7">
    <source>
        <dbReference type="Proteomes" id="UP000054481"/>
    </source>
</evidence>
<keyword evidence="3" id="KW-0808">Transferase</keyword>
<name>A0A0F7ZH41_9HYPO</name>
<dbReference type="PANTHER" id="PTHR31306:SF10">
    <property type="entry name" value="ALPHA-1,6-MANNOSYLTRANSFERASE MNN11-RELATED"/>
    <property type="match status" value="1"/>
</dbReference>
<dbReference type="GO" id="GO:0000136">
    <property type="term" value="C:mannan polymerase complex"/>
    <property type="evidence" value="ECO:0007669"/>
    <property type="project" value="TreeGrafter"/>
</dbReference>
<organism evidence="6 7">
    <name type="scientific">Hirsutella minnesotensis 3608</name>
    <dbReference type="NCBI Taxonomy" id="1043627"/>
    <lineage>
        <taxon>Eukaryota</taxon>
        <taxon>Fungi</taxon>
        <taxon>Dikarya</taxon>
        <taxon>Ascomycota</taxon>
        <taxon>Pezizomycotina</taxon>
        <taxon>Sordariomycetes</taxon>
        <taxon>Hypocreomycetidae</taxon>
        <taxon>Hypocreales</taxon>
        <taxon>Ophiocordycipitaceae</taxon>
        <taxon>Hirsutella</taxon>
    </lineage>
</organism>
<keyword evidence="5" id="KW-1133">Transmembrane helix</keyword>
<dbReference type="InterPro" id="IPR029044">
    <property type="entry name" value="Nucleotide-diphossugar_trans"/>
</dbReference>
<dbReference type="Gene3D" id="3.90.550.10">
    <property type="entry name" value="Spore Coat Polysaccharide Biosynthesis Protein SpsA, Chain A"/>
    <property type="match status" value="1"/>
</dbReference>
<protein>
    <recommendedName>
        <fullName evidence="8">Alpha-1,2-galactosyltransferase C8D2.17</fullName>
    </recommendedName>
</protein>
<keyword evidence="7" id="KW-1185">Reference proteome</keyword>
<feature type="transmembrane region" description="Helical" evidence="5">
    <location>
        <begin position="31"/>
        <end position="49"/>
    </location>
</feature>
<dbReference type="GO" id="GO:0000009">
    <property type="term" value="F:alpha-1,6-mannosyltransferase activity"/>
    <property type="evidence" value="ECO:0007669"/>
    <property type="project" value="TreeGrafter"/>
</dbReference>
<dbReference type="PANTHER" id="PTHR31306">
    <property type="entry name" value="ALPHA-1,6-MANNOSYLTRANSFERASE MNN11-RELATED"/>
    <property type="match status" value="1"/>
</dbReference>
<evidence type="ECO:0000256" key="5">
    <source>
        <dbReference type="SAM" id="Phobius"/>
    </source>
</evidence>
<accession>A0A0F7ZH41</accession>
<keyword evidence="5" id="KW-0472">Membrane</keyword>
<keyword evidence="5" id="KW-0812">Transmembrane</keyword>
<evidence type="ECO:0000256" key="4">
    <source>
        <dbReference type="SAM" id="MobiDB-lite"/>
    </source>
</evidence>
<comment type="similarity">
    <text evidence="1">Belongs to the glycosyltransferase 34 family.</text>
</comment>
<dbReference type="EMBL" id="KQ030556">
    <property type="protein sequence ID" value="KJZ71981.1"/>
    <property type="molecule type" value="Genomic_DNA"/>
</dbReference>
<dbReference type="AlphaFoldDB" id="A0A0F7ZH41"/>
<evidence type="ECO:0000256" key="2">
    <source>
        <dbReference type="ARBA" id="ARBA00022676"/>
    </source>
</evidence>
<evidence type="ECO:0000256" key="3">
    <source>
        <dbReference type="ARBA" id="ARBA00022679"/>
    </source>
</evidence>
<evidence type="ECO:0000313" key="6">
    <source>
        <dbReference type="EMBL" id="KJZ71981.1"/>
    </source>
</evidence>
<evidence type="ECO:0000256" key="1">
    <source>
        <dbReference type="ARBA" id="ARBA00005664"/>
    </source>
</evidence>
<evidence type="ECO:0008006" key="8">
    <source>
        <dbReference type="Google" id="ProtNLM"/>
    </source>
</evidence>
<keyword evidence="2" id="KW-0328">Glycosyltransferase</keyword>
<reference evidence="6 7" key="1">
    <citation type="journal article" date="2014" name="Genome Biol. Evol.">
        <title>Comparative genomics and transcriptomics analyses reveal divergent lifestyle features of nematode endoparasitic fungus Hirsutella minnesotensis.</title>
        <authorList>
            <person name="Lai Y."/>
            <person name="Liu K."/>
            <person name="Zhang X."/>
            <person name="Zhang X."/>
            <person name="Li K."/>
            <person name="Wang N."/>
            <person name="Shu C."/>
            <person name="Wu Y."/>
            <person name="Wang C."/>
            <person name="Bushley K.E."/>
            <person name="Xiang M."/>
            <person name="Liu X."/>
        </authorList>
    </citation>
    <scope>NUCLEOTIDE SEQUENCE [LARGE SCALE GENOMIC DNA]</scope>
    <source>
        <strain evidence="6 7">3608</strain>
    </source>
</reference>
<dbReference type="FunFam" id="3.90.550.10:FF:000149">
    <property type="entry name" value="Alpha-1,6-mannosyltransferase subunit"/>
    <property type="match status" value="1"/>
</dbReference>
<dbReference type="Proteomes" id="UP000054481">
    <property type="component" value="Unassembled WGS sequence"/>
</dbReference>
<dbReference type="GO" id="GO:0006487">
    <property type="term" value="P:protein N-linked glycosylation"/>
    <property type="evidence" value="ECO:0007669"/>
    <property type="project" value="TreeGrafter"/>
</dbReference>
<dbReference type="InterPro" id="IPR008630">
    <property type="entry name" value="Glyco_trans_34"/>
</dbReference>